<dbReference type="Pfam" id="PF03381">
    <property type="entry name" value="CDC50"/>
    <property type="match status" value="1"/>
</dbReference>
<keyword evidence="4 8" id="KW-1133">Transmembrane helix</keyword>
<dbReference type="PANTHER" id="PTHR10926:SF0">
    <property type="entry name" value="CDC50, ISOFORM A"/>
    <property type="match status" value="1"/>
</dbReference>
<accession>A0A922IAT0</accession>
<dbReference type="AlphaFoldDB" id="A0A922IAT0"/>
<dbReference type="GO" id="GO:0005783">
    <property type="term" value="C:endoplasmic reticulum"/>
    <property type="evidence" value="ECO:0007669"/>
    <property type="project" value="TreeGrafter"/>
</dbReference>
<evidence type="ECO:0000256" key="6">
    <source>
        <dbReference type="PIRNR" id="PIRNR015840"/>
    </source>
</evidence>
<evidence type="ECO:0000256" key="3">
    <source>
        <dbReference type="ARBA" id="ARBA00022692"/>
    </source>
</evidence>
<dbReference type="GO" id="GO:0005886">
    <property type="term" value="C:plasma membrane"/>
    <property type="evidence" value="ECO:0007669"/>
    <property type="project" value="TreeGrafter"/>
</dbReference>
<keyword evidence="3 8" id="KW-0812">Transmembrane</keyword>
<comment type="subcellular location">
    <subcellularLocation>
        <location evidence="1">Membrane</location>
        <topology evidence="1">Multi-pass membrane protein</topology>
    </subcellularLocation>
</comment>
<evidence type="ECO:0000256" key="8">
    <source>
        <dbReference type="SAM" id="Phobius"/>
    </source>
</evidence>
<dbReference type="Proteomes" id="UP000790347">
    <property type="component" value="Unassembled WGS sequence"/>
</dbReference>
<reference evidence="9" key="2">
    <citation type="journal article" date="2022" name="Res Sq">
        <title>Comparative Genomics Reveals Insights into the Divergent Evolution of Astigmatic Mites and Household Pest Adaptations.</title>
        <authorList>
            <person name="Xiong Q."/>
            <person name="Wan A.T.-Y."/>
            <person name="Liu X.-Y."/>
            <person name="Fung C.S.-H."/>
            <person name="Xiao X."/>
            <person name="Malainual N."/>
            <person name="Hou J."/>
            <person name="Wang L."/>
            <person name="Wang M."/>
            <person name="Yang K."/>
            <person name="Cui Y."/>
            <person name="Leung E."/>
            <person name="Nong W."/>
            <person name="Shin S.-K."/>
            <person name="Au S."/>
            <person name="Jeong K.Y."/>
            <person name="Chew F.T."/>
            <person name="Hui J."/>
            <person name="Leung T.F."/>
            <person name="Tungtrongchitr A."/>
            <person name="Zhong N."/>
            <person name="Liu Z."/>
            <person name="Tsui S."/>
        </authorList>
    </citation>
    <scope>NUCLEOTIDE SEQUENCE</scope>
    <source>
        <strain evidence="9">Derf</strain>
        <tissue evidence="9">Whole organism</tissue>
    </source>
</reference>
<reference evidence="9" key="1">
    <citation type="submission" date="2013-05" db="EMBL/GenBank/DDBJ databases">
        <authorList>
            <person name="Yim A.K.Y."/>
            <person name="Chan T.F."/>
            <person name="Ji K.M."/>
            <person name="Liu X.Y."/>
            <person name="Zhou J.W."/>
            <person name="Li R.Q."/>
            <person name="Yang K.Y."/>
            <person name="Li J."/>
            <person name="Li M."/>
            <person name="Law P.T.W."/>
            <person name="Wu Y.L."/>
            <person name="Cai Z.L."/>
            <person name="Qin H."/>
            <person name="Bao Y."/>
            <person name="Leung R.K.K."/>
            <person name="Ng P.K.S."/>
            <person name="Zou J."/>
            <person name="Zhong X.J."/>
            <person name="Ran P.X."/>
            <person name="Zhong N.S."/>
            <person name="Liu Z.G."/>
            <person name="Tsui S.K.W."/>
        </authorList>
    </citation>
    <scope>NUCLEOTIDE SEQUENCE</scope>
    <source>
        <strain evidence="9">Derf</strain>
        <tissue evidence="9">Whole organism</tissue>
    </source>
</reference>
<gene>
    <name evidence="9" type="primary">TMEM30A_1</name>
    <name evidence="9" type="ORF">DERF_000082</name>
</gene>
<feature type="region of interest" description="Disordered" evidence="7">
    <location>
        <begin position="1"/>
        <end position="21"/>
    </location>
</feature>
<evidence type="ECO:0000256" key="5">
    <source>
        <dbReference type="ARBA" id="ARBA00023136"/>
    </source>
</evidence>
<proteinExistence type="inferred from homology"/>
<dbReference type="PANTHER" id="PTHR10926">
    <property type="entry name" value="CELL CYCLE CONTROL PROTEIN 50"/>
    <property type="match status" value="1"/>
</dbReference>
<comment type="caution">
    <text evidence="9">The sequence shown here is derived from an EMBL/GenBank/DDBJ whole genome shotgun (WGS) entry which is preliminary data.</text>
</comment>
<dbReference type="EMBL" id="ASGP02000001">
    <property type="protein sequence ID" value="KAH9525959.1"/>
    <property type="molecule type" value="Genomic_DNA"/>
</dbReference>
<name>A0A922IAT0_DERFA</name>
<comment type="similarity">
    <text evidence="2 6">Belongs to the CDC50/LEM3 family.</text>
</comment>
<feature type="transmembrane region" description="Helical" evidence="8">
    <location>
        <begin position="337"/>
        <end position="359"/>
    </location>
</feature>
<keyword evidence="10" id="KW-1185">Reference proteome</keyword>
<dbReference type="InterPro" id="IPR005045">
    <property type="entry name" value="CDC50/LEM3_fam"/>
</dbReference>
<evidence type="ECO:0000256" key="1">
    <source>
        <dbReference type="ARBA" id="ARBA00004141"/>
    </source>
</evidence>
<organism evidence="9 10">
    <name type="scientific">Dermatophagoides farinae</name>
    <name type="common">American house dust mite</name>
    <dbReference type="NCBI Taxonomy" id="6954"/>
    <lineage>
        <taxon>Eukaryota</taxon>
        <taxon>Metazoa</taxon>
        <taxon>Ecdysozoa</taxon>
        <taxon>Arthropoda</taxon>
        <taxon>Chelicerata</taxon>
        <taxon>Arachnida</taxon>
        <taxon>Acari</taxon>
        <taxon>Acariformes</taxon>
        <taxon>Sarcoptiformes</taxon>
        <taxon>Astigmata</taxon>
        <taxon>Psoroptidia</taxon>
        <taxon>Analgoidea</taxon>
        <taxon>Pyroglyphidae</taxon>
        <taxon>Dermatophagoidinae</taxon>
        <taxon>Dermatophagoides</taxon>
    </lineage>
</organism>
<evidence type="ECO:0000313" key="9">
    <source>
        <dbReference type="EMBL" id="KAH9525959.1"/>
    </source>
</evidence>
<feature type="transmembrane region" description="Helical" evidence="8">
    <location>
        <begin position="47"/>
        <end position="67"/>
    </location>
</feature>
<sequence length="393" mass="46581">MIIETNTSMNNKSRSMKRRRRPRDSYFLQQTFRTHYPRMTVGSWIPIFKLLSIIYLLMGLVCFYLNFSVVEYKFEYTECLREFDINSSQQMDIVHCKDVIDKNPGSICRCQIPVYMEQIPKNVYIYYGMEFYYQNYLPYVSSIDSFQLSGQQLTSDDCPIINNHTLPIVPCGMAANSMFNDTFELKKRILARDQYGITKRYLYPISIIRKNISWRFPERYQNPSVPLNESLEYAFRGTMKPKNWPLPIYELDIGDPNNNGFENEAFINWMQISPFSSFRKAYGHIDHHRMNSSFISNGLQAGQYILQINYSYPVHRFNGKKFIIISNTSPMGGKNYVLSYIFLITSLFTAIITIIFYYLDKRYGQVSTQVYDYLYQNYETDDRNTGYRYSRLN</sequence>
<evidence type="ECO:0000256" key="4">
    <source>
        <dbReference type="ARBA" id="ARBA00022989"/>
    </source>
</evidence>
<dbReference type="PIRSF" id="PIRSF015840">
    <property type="entry name" value="DUF284_TM_euk"/>
    <property type="match status" value="1"/>
</dbReference>
<evidence type="ECO:0000313" key="10">
    <source>
        <dbReference type="Proteomes" id="UP000790347"/>
    </source>
</evidence>
<evidence type="ECO:0000256" key="7">
    <source>
        <dbReference type="SAM" id="MobiDB-lite"/>
    </source>
</evidence>
<evidence type="ECO:0000256" key="2">
    <source>
        <dbReference type="ARBA" id="ARBA00009457"/>
    </source>
</evidence>
<keyword evidence="5 6" id="KW-0472">Membrane</keyword>
<protein>
    <submittedName>
        <fullName evidence="9">Cell cycle control protein 50A</fullName>
    </submittedName>
</protein>
<dbReference type="GO" id="GO:0005794">
    <property type="term" value="C:Golgi apparatus"/>
    <property type="evidence" value="ECO:0007669"/>
    <property type="project" value="TreeGrafter"/>
</dbReference>